<feature type="chain" id="PRO_5045299250" evidence="3">
    <location>
        <begin position="26"/>
        <end position="184"/>
    </location>
</feature>
<keyword evidence="3" id="KW-0732">Signal</keyword>
<feature type="transmembrane region" description="Helical" evidence="2">
    <location>
        <begin position="159"/>
        <end position="180"/>
    </location>
</feature>
<proteinExistence type="predicted"/>
<comment type="caution">
    <text evidence="4">The sequence shown here is derived from an EMBL/GenBank/DDBJ whole genome shotgun (WGS) entry which is preliminary data.</text>
</comment>
<dbReference type="RefSeq" id="WP_377503873.1">
    <property type="nucleotide sequence ID" value="NZ_JBHSQS010000001.1"/>
</dbReference>
<keyword evidence="5" id="KW-1185">Reference proteome</keyword>
<dbReference type="Proteomes" id="UP001596226">
    <property type="component" value="Unassembled WGS sequence"/>
</dbReference>
<keyword evidence="2" id="KW-0812">Transmembrane</keyword>
<feature type="signal peptide" evidence="3">
    <location>
        <begin position="1"/>
        <end position="25"/>
    </location>
</feature>
<name>A0ABW1H008_9ACTN</name>
<dbReference type="EMBL" id="JBHSQS010000001">
    <property type="protein sequence ID" value="MFC5921832.1"/>
    <property type="molecule type" value="Genomic_DNA"/>
</dbReference>
<accession>A0ABW1H008</accession>
<evidence type="ECO:0000256" key="3">
    <source>
        <dbReference type="SAM" id="SignalP"/>
    </source>
</evidence>
<protein>
    <submittedName>
        <fullName evidence="4">Uncharacterized protein</fullName>
    </submittedName>
</protein>
<evidence type="ECO:0000256" key="1">
    <source>
        <dbReference type="SAM" id="MobiDB-lite"/>
    </source>
</evidence>
<feature type="region of interest" description="Disordered" evidence="1">
    <location>
        <begin position="73"/>
        <end position="92"/>
    </location>
</feature>
<evidence type="ECO:0000313" key="4">
    <source>
        <dbReference type="EMBL" id="MFC5921832.1"/>
    </source>
</evidence>
<sequence>MPRIVRRAVSLAILLSGVLMGTHGAQVFATAAGLAGTGGTLTVASCRVEISYSDRDRDAEDRHETRRCWGEFTANDDSASDPQREIASDTAQPGDRIEVRDNGTVYQEVGAGWVFAGISIVLIAFAMAVGGVLGLVTGQFPLFWYEHHRFYTAIRALPYGRVVLWAWLGALAAGLIGFMFSEML</sequence>
<keyword evidence="2" id="KW-0472">Membrane</keyword>
<keyword evidence="2" id="KW-1133">Transmembrane helix</keyword>
<evidence type="ECO:0000256" key="2">
    <source>
        <dbReference type="SAM" id="Phobius"/>
    </source>
</evidence>
<gene>
    <name evidence="4" type="ORF">ACFQGL_00560</name>
</gene>
<organism evidence="4 5">
    <name type="scientific">Micromonospora vulcania</name>
    <dbReference type="NCBI Taxonomy" id="1441873"/>
    <lineage>
        <taxon>Bacteria</taxon>
        <taxon>Bacillati</taxon>
        <taxon>Actinomycetota</taxon>
        <taxon>Actinomycetes</taxon>
        <taxon>Micromonosporales</taxon>
        <taxon>Micromonosporaceae</taxon>
        <taxon>Micromonospora</taxon>
    </lineage>
</organism>
<reference evidence="5" key="1">
    <citation type="journal article" date="2019" name="Int. J. Syst. Evol. Microbiol.">
        <title>The Global Catalogue of Microorganisms (GCM) 10K type strain sequencing project: providing services to taxonomists for standard genome sequencing and annotation.</title>
        <authorList>
            <consortium name="The Broad Institute Genomics Platform"/>
            <consortium name="The Broad Institute Genome Sequencing Center for Infectious Disease"/>
            <person name="Wu L."/>
            <person name="Ma J."/>
        </authorList>
    </citation>
    <scope>NUCLEOTIDE SEQUENCE [LARGE SCALE GENOMIC DNA]</scope>
    <source>
        <strain evidence="5">CGMCC 4.7144</strain>
    </source>
</reference>
<feature type="transmembrane region" description="Helical" evidence="2">
    <location>
        <begin position="113"/>
        <end position="138"/>
    </location>
</feature>
<evidence type="ECO:0000313" key="5">
    <source>
        <dbReference type="Proteomes" id="UP001596226"/>
    </source>
</evidence>